<dbReference type="Gene3D" id="1.10.357.10">
    <property type="entry name" value="Tetracycline Repressor, domain 2"/>
    <property type="match status" value="1"/>
</dbReference>
<evidence type="ECO:0000313" key="2">
    <source>
        <dbReference type="EMBL" id="PPQ27421.1"/>
    </source>
</evidence>
<dbReference type="AlphaFoldDB" id="A0A2S6MYI6"/>
<comment type="caution">
    <text evidence="2">The sequence shown here is derived from an EMBL/GenBank/DDBJ whole genome shotgun (WGS) entry which is preliminary data.</text>
</comment>
<keyword evidence="3" id="KW-1185">Reference proteome</keyword>
<evidence type="ECO:0000256" key="1">
    <source>
        <dbReference type="SAM" id="MobiDB-lite"/>
    </source>
</evidence>
<sequence>MTAEEAKNGPHVHPERSRARGESTPSVDDIVDHLLAPLHLRSLVGLPVDKEFAEGLANRLMRAQL</sequence>
<protein>
    <submittedName>
        <fullName evidence="2">Uncharacterized protein</fullName>
    </submittedName>
</protein>
<feature type="region of interest" description="Disordered" evidence="1">
    <location>
        <begin position="1"/>
        <end position="25"/>
    </location>
</feature>
<feature type="compositionally biased region" description="Basic and acidic residues" evidence="1">
    <location>
        <begin position="1"/>
        <end position="21"/>
    </location>
</feature>
<name>A0A2S6MYI6_9HYPH</name>
<dbReference type="RefSeq" id="WP_146090117.1">
    <property type="nucleotide sequence ID" value="NZ_JACIGC010000038.1"/>
</dbReference>
<dbReference type="Proteomes" id="UP000239089">
    <property type="component" value="Unassembled WGS sequence"/>
</dbReference>
<evidence type="ECO:0000313" key="3">
    <source>
        <dbReference type="Proteomes" id="UP000239089"/>
    </source>
</evidence>
<reference evidence="2 3" key="1">
    <citation type="journal article" date="2018" name="Arch. Microbiol.">
        <title>New insights into the metabolic potential of the phototrophic purple bacterium Rhodopila globiformis DSM 161(T) from its draft genome sequence and evidence for a vanadium-dependent nitrogenase.</title>
        <authorList>
            <person name="Imhoff J.F."/>
            <person name="Rahn T."/>
            <person name="Kunzel S."/>
            <person name="Neulinger S.C."/>
        </authorList>
    </citation>
    <scope>NUCLEOTIDE SEQUENCE [LARGE SCALE GENOMIC DNA]</scope>
    <source>
        <strain evidence="2 3">DSM 16996</strain>
    </source>
</reference>
<gene>
    <name evidence="2" type="ORF">CCR94_20130</name>
</gene>
<proteinExistence type="predicted"/>
<accession>A0A2S6MYI6</accession>
<organism evidence="2 3">
    <name type="scientific">Rhodoblastus sphagnicola</name>
    <dbReference type="NCBI Taxonomy" id="333368"/>
    <lineage>
        <taxon>Bacteria</taxon>
        <taxon>Pseudomonadati</taxon>
        <taxon>Pseudomonadota</taxon>
        <taxon>Alphaproteobacteria</taxon>
        <taxon>Hyphomicrobiales</taxon>
        <taxon>Rhodoblastaceae</taxon>
        <taxon>Rhodoblastus</taxon>
    </lineage>
</organism>
<dbReference type="EMBL" id="NHSJ01000124">
    <property type="protein sequence ID" value="PPQ27421.1"/>
    <property type="molecule type" value="Genomic_DNA"/>
</dbReference>
<dbReference type="OrthoDB" id="9796019at2"/>